<feature type="region of interest" description="Disordered" evidence="5">
    <location>
        <begin position="208"/>
        <end position="300"/>
    </location>
</feature>
<gene>
    <name evidence="7" type="ORF">GX50_02755</name>
</gene>
<dbReference type="AlphaFoldDB" id="A0A2B7ZMJ1"/>
<evidence type="ECO:0000256" key="6">
    <source>
        <dbReference type="SAM" id="Phobius"/>
    </source>
</evidence>
<feature type="compositionally biased region" description="Acidic residues" evidence="5">
    <location>
        <begin position="259"/>
        <end position="278"/>
    </location>
</feature>
<evidence type="ECO:0008006" key="9">
    <source>
        <dbReference type="Google" id="ProtNLM"/>
    </source>
</evidence>
<feature type="compositionally biased region" description="Low complexity" evidence="5">
    <location>
        <begin position="480"/>
        <end position="492"/>
    </location>
</feature>
<dbReference type="GO" id="GO:0005794">
    <property type="term" value="C:Golgi apparatus"/>
    <property type="evidence" value="ECO:0007669"/>
    <property type="project" value="TreeGrafter"/>
</dbReference>
<accession>A0A2B7ZMJ1</accession>
<dbReference type="Pfam" id="PF03208">
    <property type="entry name" value="PRA1"/>
    <property type="match status" value="1"/>
</dbReference>
<feature type="transmembrane region" description="Helical" evidence="6">
    <location>
        <begin position="119"/>
        <end position="139"/>
    </location>
</feature>
<evidence type="ECO:0000313" key="7">
    <source>
        <dbReference type="EMBL" id="PGH34388.1"/>
    </source>
</evidence>
<evidence type="ECO:0000256" key="2">
    <source>
        <dbReference type="ARBA" id="ARBA00022692"/>
    </source>
</evidence>
<feature type="region of interest" description="Disordered" evidence="5">
    <location>
        <begin position="165"/>
        <end position="196"/>
    </location>
</feature>
<proteinExistence type="predicted"/>
<dbReference type="EMBL" id="PDND01000041">
    <property type="protein sequence ID" value="PGH34388.1"/>
    <property type="molecule type" value="Genomic_DNA"/>
</dbReference>
<keyword evidence="4 6" id="KW-0472">Membrane</keyword>
<comment type="subcellular location">
    <subcellularLocation>
        <location evidence="1">Membrane</location>
        <topology evidence="1">Multi-pass membrane protein</topology>
    </subcellularLocation>
</comment>
<keyword evidence="8" id="KW-1185">Reference proteome</keyword>
<feature type="compositionally biased region" description="Basic residues" evidence="5">
    <location>
        <begin position="608"/>
        <end position="617"/>
    </location>
</feature>
<feature type="compositionally biased region" description="Low complexity" evidence="5">
    <location>
        <begin position="435"/>
        <end position="445"/>
    </location>
</feature>
<feature type="transmembrane region" description="Helical" evidence="6">
    <location>
        <begin position="72"/>
        <end position="98"/>
    </location>
</feature>
<keyword evidence="3 6" id="KW-1133">Transmembrane helix</keyword>
<evidence type="ECO:0000256" key="3">
    <source>
        <dbReference type="ARBA" id="ARBA00022989"/>
    </source>
</evidence>
<dbReference type="Proteomes" id="UP000226031">
    <property type="component" value="Unassembled WGS sequence"/>
</dbReference>
<evidence type="ECO:0000256" key="5">
    <source>
        <dbReference type="SAM" id="MobiDB-lite"/>
    </source>
</evidence>
<sequence>MARLQIPLEALTSRFNLSDRFAGVRAQSLTSRFSNLKPISEFFDIKRISKPANFSEIQSRVNYNLSYFSSNYAAVFVMLSIYSLLTNLILLFVILLAIGGSYGIGRLEGRDLEIGGFRATTSQLYTTLLIVCVPLGLWASPLSTALWLIGATGVTVLGHASGGGLDGRPRTPYDSPLWGRPSGARVGRSNKEGWPKQLEESIRIEQLGNDDYDDDDDDDDNEGVLLGPPFDPSRFSNGNVRNLRPDYIHSARRKGNHDFDDDEEVEGEESSSDDDDQDEHGLVNGDPNSTMSYAMQLARRDKQARLVEGALEKIRRAQMQGHTKVKLSQRELDALERRRQQDGNVNGSQPKESNGQPVIDNKPIAPAKRISNGSPPKPSSERRQSIPGGYASSAGSPGYYSPTPGRPSSSSSQKSRSRAPSIKSTRMQQHPGTPPRNQQQQQMYPQPLPYSVPEDPTVRPGSSSYQSTPPLPSDPHWTPRSRSGSSNYSSYPMHHHHSPYNTYPMAAMDPRYGYSTHSPRNAPPPHVDTTYQPVYRAMSGDSYMRSHSPSDPFVVQHASRLCESPRPMRSSSGSSSSGDNAMHVAVAENPSAPAGYETKVSSSGGGHGRTRRRRRRH</sequence>
<feature type="compositionally biased region" description="Acidic residues" evidence="5">
    <location>
        <begin position="208"/>
        <end position="222"/>
    </location>
</feature>
<keyword evidence="2 6" id="KW-0812">Transmembrane</keyword>
<feature type="compositionally biased region" description="Basic and acidic residues" evidence="5">
    <location>
        <begin position="328"/>
        <end position="341"/>
    </location>
</feature>
<dbReference type="InterPro" id="IPR004895">
    <property type="entry name" value="Prenylated_rab_accept_PRA1"/>
</dbReference>
<dbReference type="PANTHER" id="PTHR19317:SF0">
    <property type="entry name" value="PRENYLATED RAB ACCEPTOR PROTEIN 1"/>
    <property type="match status" value="1"/>
</dbReference>
<reference evidence="7 8" key="1">
    <citation type="submission" date="2017-10" db="EMBL/GenBank/DDBJ databases">
        <title>Comparative genomics in systemic dimorphic fungi from Ajellomycetaceae.</title>
        <authorList>
            <person name="Munoz J.F."/>
            <person name="Mcewen J.G."/>
            <person name="Clay O.K."/>
            <person name="Cuomo C.A."/>
        </authorList>
    </citation>
    <scope>NUCLEOTIDE SEQUENCE [LARGE SCALE GENOMIC DNA]</scope>
    <source>
        <strain evidence="7 8">UAMH4076</strain>
    </source>
</reference>
<comment type="caution">
    <text evidence="7">The sequence shown here is derived from an EMBL/GenBank/DDBJ whole genome shotgun (WGS) entry which is preliminary data.</text>
</comment>
<feature type="compositionally biased region" description="Polar residues" evidence="5">
    <location>
        <begin position="342"/>
        <end position="356"/>
    </location>
</feature>
<evidence type="ECO:0000256" key="1">
    <source>
        <dbReference type="ARBA" id="ARBA00004141"/>
    </source>
</evidence>
<dbReference type="VEuPathDB" id="FungiDB:EMCG_04342"/>
<dbReference type="GO" id="GO:0016020">
    <property type="term" value="C:membrane"/>
    <property type="evidence" value="ECO:0007669"/>
    <property type="project" value="UniProtKB-SubCell"/>
</dbReference>
<evidence type="ECO:0000313" key="8">
    <source>
        <dbReference type="Proteomes" id="UP000226031"/>
    </source>
</evidence>
<name>A0A2B7ZMJ1_9EURO</name>
<organism evidence="7 8">
    <name type="scientific">[Emmonsia] crescens</name>
    <dbReference type="NCBI Taxonomy" id="73230"/>
    <lineage>
        <taxon>Eukaryota</taxon>
        <taxon>Fungi</taxon>
        <taxon>Dikarya</taxon>
        <taxon>Ascomycota</taxon>
        <taxon>Pezizomycotina</taxon>
        <taxon>Eurotiomycetes</taxon>
        <taxon>Eurotiomycetidae</taxon>
        <taxon>Onygenales</taxon>
        <taxon>Ajellomycetaceae</taxon>
        <taxon>Emergomyces</taxon>
    </lineage>
</organism>
<dbReference type="STRING" id="73230.A0A2B7ZMJ1"/>
<feature type="region of interest" description="Disordered" evidence="5">
    <location>
        <begin position="315"/>
        <end position="501"/>
    </location>
</feature>
<evidence type="ECO:0000256" key="4">
    <source>
        <dbReference type="ARBA" id="ARBA00023136"/>
    </source>
</evidence>
<dbReference type="PANTHER" id="PTHR19317">
    <property type="entry name" value="PRENYLATED RAB ACCEPTOR 1-RELATED"/>
    <property type="match status" value="1"/>
</dbReference>
<feature type="compositionally biased region" description="Low complexity" evidence="5">
    <location>
        <begin position="385"/>
        <end position="421"/>
    </location>
</feature>
<feature type="region of interest" description="Disordered" evidence="5">
    <location>
        <begin position="558"/>
        <end position="617"/>
    </location>
</feature>
<protein>
    <recommendedName>
        <fullName evidence="9">Prenylated Rab acceptor 1</fullName>
    </recommendedName>
</protein>